<proteinExistence type="predicted"/>
<dbReference type="AlphaFoldDB" id="A0A151NS58"/>
<organism evidence="1 2">
    <name type="scientific">Alligator mississippiensis</name>
    <name type="common">American alligator</name>
    <dbReference type="NCBI Taxonomy" id="8496"/>
    <lineage>
        <taxon>Eukaryota</taxon>
        <taxon>Metazoa</taxon>
        <taxon>Chordata</taxon>
        <taxon>Craniata</taxon>
        <taxon>Vertebrata</taxon>
        <taxon>Euteleostomi</taxon>
        <taxon>Archelosauria</taxon>
        <taxon>Archosauria</taxon>
        <taxon>Crocodylia</taxon>
        <taxon>Alligatoridae</taxon>
        <taxon>Alligatorinae</taxon>
        <taxon>Alligator</taxon>
    </lineage>
</organism>
<keyword evidence="2" id="KW-1185">Reference proteome</keyword>
<name>A0A151NS58_ALLMI</name>
<gene>
    <name evidence="1" type="ORF">Y1Q_0018637</name>
</gene>
<sequence>MGSLSLLVMSKPASASNSFREEASRGAAVILMLTSSLKAQGKRQVHAEVALLKGQILKDAEDARFLGIYNRLKVKETNAIFLLSCDDHWTQRFPQQYMVT</sequence>
<dbReference type="EMBL" id="AKHW03002185">
    <property type="protein sequence ID" value="KYO39540.1"/>
    <property type="molecule type" value="Genomic_DNA"/>
</dbReference>
<comment type="caution">
    <text evidence="1">The sequence shown here is derived from an EMBL/GenBank/DDBJ whole genome shotgun (WGS) entry which is preliminary data.</text>
</comment>
<dbReference type="Proteomes" id="UP000050525">
    <property type="component" value="Unassembled WGS sequence"/>
</dbReference>
<accession>A0A151NS58</accession>
<protein>
    <submittedName>
        <fullName evidence="1">Uncharacterized protein</fullName>
    </submittedName>
</protein>
<evidence type="ECO:0000313" key="2">
    <source>
        <dbReference type="Proteomes" id="UP000050525"/>
    </source>
</evidence>
<reference evidence="1 2" key="1">
    <citation type="journal article" date="2012" name="Genome Biol.">
        <title>Sequencing three crocodilian genomes to illuminate the evolution of archosaurs and amniotes.</title>
        <authorList>
            <person name="St John J.A."/>
            <person name="Braun E.L."/>
            <person name="Isberg S.R."/>
            <person name="Miles L.G."/>
            <person name="Chong A.Y."/>
            <person name="Gongora J."/>
            <person name="Dalzell P."/>
            <person name="Moran C."/>
            <person name="Bed'hom B."/>
            <person name="Abzhanov A."/>
            <person name="Burgess S.C."/>
            <person name="Cooksey A.M."/>
            <person name="Castoe T.A."/>
            <person name="Crawford N.G."/>
            <person name="Densmore L.D."/>
            <person name="Drew J.C."/>
            <person name="Edwards S.V."/>
            <person name="Faircloth B.C."/>
            <person name="Fujita M.K."/>
            <person name="Greenwold M.J."/>
            <person name="Hoffmann F.G."/>
            <person name="Howard J.M."/>
            <person name="Iguchi T."/>
            <person name="Janes D.E."/>
            <person name="Khan S.Y."/>
            <person name="Kohno S."/>
            <person name="de Koning A.J."/>
            <person name="Lance S.L."/>
            <person name="McCarthy F.M."/>
            <person name="McCormack J.E."/>
            <person name="Merchant M.E."/>
            <person name="Peterson D.G."/>
            <person name="Pollock D.D."/>
            <person name="Pourmand N."/>
            <person name="Raney B.J."/>
            <person name="Roessler K.A."/>
            <person name="Sanford J.R."/>
            <person name="Sawyer R.H."/>
            <person name="Schmidt C.J."/>
            <person name="Triplett E.W."/>
            <person name="Tuberville T.D."/>
            <person name="Venegas-Anaya M."/>
            <person name="Howard J.T."/>
            <person name="Jarvis E.D."/>
            <person name="Guillette L.J.Jr."/>
            <person name="Glenn T.C."/>
            <person name="Green R.E."/>
            <person name="Ray D.A."/>
        </authorList>
    </citation>
    <scope>NUCLEOTIDE SEQUENCE [LARGE SCALE GENOMIC DNA]</scope>
    <source>
        <strain evidence="1">KSC_2009_1</strain>
    </source>
</reference>
<evidence type="ECO:0000313" key="1">
    <source>
        <dbReference type="EMBL" id="KYO39540.1"/>
    </source>
</evidence>